<proteinExistence type="predicted"/>
<dbReference type="AlphaFoldDB" id="L9KKB3"/>
<accession>L9KKB3</accession>
<dbReference type="InParanoid" id="L9KKB3"/>
<dbReference type="Proteomes" id="UP000011518">
    <property type="component" value="Unassembled WGS sequence"/>
</dbReference>
<evidence type="ECO:0000313" key="3">
    <source>
        <dbReference type="Proteomes" id="UP000011518"/>
    </source>
</evidence>
<feature type="region of interest" description="Disordered" evidence="1">
    <location>
        <begin position="37"/>
        <end position="95"/>
    </location>
</feature>
<evidence type="ECO:0000256" key="1">
    <source>
        <dbReference type="SAM" id="MobiDB-lite"/>
    </source>
</evidence>
<reference evidence="3" key="1">
    <citation type="submission" date="2012-07" db="EMBL/GenBank/DDBJ databases">
        <title>Genome of the Chinese tree shrew, a rising model animal genetically related to primates.</title>
        <authorList>
            <person name="Zhang G."/>
            <person name="Fan Y."/>
            <person name="Yao Y."/>
            <person name="Huang Z."/>
        </authorList>
    </citation>
    <scope>NUCLEOTIDE SEQUENCE [LARGE SCALE GENOMIC DNA]</scope>
</reference>
<keyword evidence="3" id="KW-1185">Reference proteome</keyword>
<feature type="compositionally biased region" description="Polar residues" evidence="1">
    <location>
        <begin position="39"/>
        <end position="48"/>
    </location>
</feature>
<name>L9KKB3_TUPCH</name>
<evidence type="ECO:0000313" key="2">
    <source>
        <dbReference type="EMBL" id="ELW63395.1"/>
    </source>
</evidence>
<gene>
    <name evidence="2" type="ORF">TREES_T100016034</name>
</gene>
<sequence>MKTAVGQCPPAVRQTGKACWAVTATSPGLLHSWPATHWTHPQRNSHNASELLRDAENADLNRNVPKSDTEQQRGLPAMSLRKPVTSPPCTARVHHGKSGQCQQALGLLSECRQTGPSTVPWLSVTLSCTGSLART</sequence>
<reference evidence="3" key="2">
    <citation type="journal article" date="2013" name="Nat. Commun.">
        <title>Genome of the Chinese tree shrew.</title>
        <authorList>
            <person name="Fan Y."/>
            <person name="Huang Z.Y."/>
            <person name="Cao C.C."/>
            <person name="Chen C.S."/>
            <person name="Chen Y.X."/>
            <person name="Fan D.D."/>
            <person name="He J."/>
            <person name="Hou H.L."/>
            <person name="Hu L."/>
            <person name="Hu X.T."/>
            <person name="Jiang X.T."/>
            <person name="Lai R."/>
            <person name="Lang Y.S."/>
            <person name="Liang B."/>
            <person name="Liao S.G."/>
            <person name="Mu D."/>
            <person name="Ma Y.Y."/>
            <person name="Niu Y.Y."/>
            <person name="Sun X.Q."/>
            <person name="Xia J.Q."/>
            <person name="Xiao J."/>
            <person name="Xiong Z.Q."/>
            <person name="Xu L."/>
            <person name="Yang L."/>
            <person name="Zhang Y."/>
            <person name="Zhao W."/>
            <person name="Zhao X.D."/>
            <person name="Zheng Y.T."/>
            <person name="Zhou J.M."/>
            <person name="Zhu Y.B."/>
            <person name="Zhang G.J."/>
            <person name="Wang J."/>
            <person name="Yao Y.G."/>
        </authorList>
    </citation>
    <scope>NUCLEOTIDE SEQUENCE [LARGE SCALE GENOMIC DNA]</scope>
</reference>
<dbReference type="EMBL" id="KB320776">
    <property type="protein sequence ID" value="ELW63395.1"/>
    <property type="molecule type" value="Genomic_DNA"/>
</dbReference>
<organism evidence="2 3">
    <name type="scientific">Tupaia chinensis</name>
    <name type="common">Chinese tree shrew</name>
    <name type="synonym">Tupaia belangeri chinensis</name>
    <dbReference type="NCBI Taxonomy" id="246437"/>
    <lineage>
        <taxon>Eukaryota</taxon>
        <taxon>Metazoa</taxon>
        <taxon>Chordata</taxon>
        <taxon>Craniata</taxon>
        <taxon>Vertebrata</taxon>
        <taxon>Euteleostomi</taxon>
        <taxon>Mammalia</taxon>
        <taxon>Eutheria</taxon>
        <taxon>Euarchontoglires</taxon>
        <taxon>Scandentia</taxon>
        <taxon>Tupaiidae</taxon>
        <taxon>Tupaia</taxon>
    </lineage>
</organism>
<protein>
    <submittedName>
        <fullName evidence="2">Uncharacterized protein</fullName>
    </submittedName>
</protein>